<sequence>MNALDIALAESLSDLRRYVDDTMFVTLAWQVWEIFGACFYGVRINALLVLGHKRFSLGKLLPTINGSKMESIFDTLAWQNQCVAGAWTQKSLVRKIVAWTINGSEMESIFVKLVPSRVFRCVNAFDASIPQFISVLRNENIKLTGRWVATF</sequence>
<dbReference type="Proteomes" id="UP000198211">
    <property type="component" value="Unassembled WGS sequence"/>
</dbReference>
<evidence type="ECO:0000313" key="2">
    <source>
        <dbReference type="Proteomes" id="UP000198211"/>
    </source>
</evidence>
<dbReference type="OrthoDB" id="19885at2759"/>
<gene>
    <name evidence="1" type="ORF">PHMEG_00029865</name>
</gene>
<evidence type="ECO:0000313" key="1">
    <source>
        <dbReference type="EMBL" id="OWY99184.1"/>
    </source>
</evidence>
<organism evidence="1 2">
    <name type="scientific">Phytophthora megakarya</name>
    <dbReference type="NCBI Taxonomy" id="4795"/>
    <lineage>
        <taxon>Eukaryota</taxon>
        <taxon>Sar</taxon>
        <taxon>Stramenopiles</taxon>
        <taxon>Oomycota</taxon>
        <taxon>Peronosporomycetes</taxon>
        <taxon>Peronosporales</taxon>
        <taxon>Peronosporaceae</taxon>
        <taxon>Phytophthora</taxon>
    </lineage>
</organism>
<protein>
    <submittedName>
        <fullName evidence="1">Crinkler (CRN)</fullName>
    </submittedName>
</protein>
<name>A0A225V1M1_9STRA</name>
<accession>A0A225V1M1</accession>
<comment type="caution">
    <text evidence="1">The sequence shown here is derived from an EMBL/GenBank/DDBJ whole genome shotgun (WGS) entry which is preliminary data.</text>
</comment>
<dbReference type="EMBL" id="NBNE01008719">
    <property type="protein sequence ID" value="OWY99184.1"/>
    <property type="molecule type" value="Genomic_DNA"/>
</dbReference>
<proteinExistence type="predicted"/>
<reference evidence="2" key="1">
    <citation type="submission" date="2017-03" db="EMBL/GenBank/DDBJ databases">
        <title>Phytopthora megakarya and P. palmivora, two closely related causual agents of cacao black pod achieved similar genome size and gene model numbers by different mechanisms.</title>
        <authorList>
            <person name="Ali S."/>
            <person name="Shao J."/>
            <person name="Larry D.J."/>
            <person name="Kronmiller B."/>
            <person name="Shen D."/>
            <person name="Strem M.D."/>
            <person name="Melnick R.L."/>
            <person name="Guiltinan M.J."/>
            <person name="Tyler B.M."/>
            <person name="Meinhardt L.W."/>
            <person name="Bailey B.A."/>
        </authorList>
    </citation>
    <scope>NUCLEOTIDE SEQUENCE [LARGE SCALE GENOMIC DNA]</scope>
    <source>
        <strain evidence="2">zdho120</strain>
    </source>
</reference>
<dbReference type="AlphaFoldDB" id="A0A225V1M1"/>
<keyword evidence="2" id="KW-1185">Reference proteome</keyword>